<gene>
    <name evidence="2" type="ORF">SLS55_007627</name>
</gene>
<dbReference type="InterPro" id="IPR000210">
    <property type="entry name" value="BTB/POZ_dom"/>
</dbReference>
<sequence length="127" mass="14441">MSSKDLSGPMRGGMSNGQYSDLRVQCKNGDTYKVHKFVLCNQSHVFKTACDPERGFKEANEGIIHLKEDDPETVRALLEFLYRFQYAIPEGSGLLFYVRVYAIGEIYGVDGIKNLAKRHFQKLAWTS</sequence>
<dbReference type="Pfam" id="PF00651">
    <property type="entry name" value="BTB"/>
    <property type="match status" value="1"/>
</dbReference>
<dbReference type="PROSITE" id="PS50097">
    <property type="entry name" value="BTB"/>
    <property type="match status" value="1"/>
</dbReference>
<dbReference type="EMBL" id="JAJVCZ030000008">
    <property type="protein sequence ID" value="KAL0256818.1"/>
    <property type="molecule type" value="Genomic_DNA"/>
</dbReference>
<protein>
    <recommendedName>
        <fullName evidence="1">BTB domain-containing protein</fullName>
    </recommendedName>
</protein>
<dbReference type="CDD" id="cd18186">
    <property type="entry name" value="BTB_POZ_ZBTB_KLHL-like"/>
    <property type="match status" value="1"/>
</dbReference>
<accession>A0ABR3C861</accession>
<evidence type="ECO:0000313" key="3">
    <source>
        <dbReference type="Proteomes" id="UP001430584"/>
    </source>
</evidence>
<comment type="caution">
    <text evidence="2">The sequence shown here is derived from an EMBL/GenBank/DDBJ whole genome shotgun (WGS) entry which is preliminary data.</text>
</comment>
<evidence type="ECO:0000259" key="1">
    <source>
        <dbReference type="PROSITE" id="PS50097"/>
    </source>
</evidence>
<dbReference type="GeneID" id="92011712"/>
<dbReference type="SUPFAM" id="SSF54695">
    <property type="entry name" value="POZ domain"/>
    <property type="match status" value="1"/>
</dbReference>
<dbReference type="InterPro" id="IPR011333">
    <property type="entry name" value="SKP1/BTB/POZ_sf"/>
</dbReference>
<evidence type="ECO:0000313" key="2">
    <source>
        <dbReference type="EMBL" id="KAL0256818.1"/>
    </source>
</evidence>
<dbReference type="RefSeq" id="XP_066629847.1">
    <property type="nucleotide sequence ID" value="XM_066779043.1"/>
</dbReference>
<dbReference type="PANTHER" id="PTHR47843:SF5">
    <property type="entry name" value="BTB_POZ DOMAIN PROTEIN"/>
    <property type="match status" value="1"/>
</dbReference>
<feature type="domain" description="BTB" evidence="1">
    <location>
        <begin position="20"/>
        <end position="90"/>
    </location>
</feature>
<name>A0ABR3C861_9PEZI</name>
<dbReference type="Proteomes" id="UP001430584">
    <property type="component" value="Unassembled WGS sequence"/>
</dbReference>
<dbReference type="Gene3D" id="3.30.710.10">
    <property type="entry name" value="Potassium Channel Kv1.1, Chain A"/>
    <property type="match status" value="1"/>
</dbReference>
<reference evidence="2 3" key="1">
    <citation type="submission" date="2024-02" db="EMBL/GenBank/DDBJ databases">
        <title>De novo assembly and annotation of 12 fungi associated with fruit tree decline syndrome in Ontario, Canada.</title>
        <authorList>
            <person name="Sulman M."/>
            <person name="Ellouze W."/>
            <person name="Ilyukhin E."/>
        </authorList>
    </citation>
    <scope>NUCLEOTIDE SEQUENCE [LARGE SCALE GENOMIC DNA]</scope>
    <source>
        <strain evidence="2 3">FDS-637</strain>
    </source>
</reference>
<organism evidence="2 3">
    <name type="scientific">Diplodia seriata</name>
    <dbReference type="NCBI Taxonomy" id="420778"/>
    <lineage>
        <taxon>Eukaryota</taxon>
        <taxon>Fungi</taxon>
        <taxon>Dikarya</taxon>
        <taxon>Ascomycota</taxon>
        <taxon>Pezizomycotina</taxon>
        <taxon>Dothideomycetes</taxon>
        <taxon>Dothideomycetes incertae sedis</taxon>
        <taxon>Botryosphaeriales</taxon>
        <taxon>Botryosphaeriaceae</taxon>
        <taxon>Diplodia</taxon>
    </lineage>
</organism>
<dbReference type="PANTHER" id="PTHR47843">
    <property type="entry name" value="BTB DOMAIN-CONTAINING PROTEIN-RELATED"/>
    <property type="match status" value="1"/>
</dbReference>
<keyword evidence="3" id="KW-1185">Reference proteome</keyword>
<dbReference type="SMART" id="SM00225">
    <property type="entry name" value="BTB"/>
    <property type="match status" value="1"/>
</dbReference>
<proteinExistence type="predicted"/>